<organism evidence="1 2">
    <name type="scientific">Acaulospora colombiana</name>
    <dbReference type="NCBI Taxonomy" id="27376"/>
    <lineage>
        <taxon>Eukaryota</taxon>
        <taxon>Fungi</taxon>
        <taxon>Fungi incertae sedis</taxon>
        <taxon>Mucoromycota</taxon>
        <taxon>Glomeromycotina</taxon>
        <taxon>Glomeromycetes</taxon>
        <taxon>Diversisporales</taxon>
        <taxon>Acaulosporaceae</taxon>
        <taxon>Acaulospora</taxon>
    </lineage>
</organism>
<evidence type="ECO:0000313" key="1">
    <source>
        <dbReference type="EMBL" id="CAG8783416.1"/>
    </source>
</evidence>
<reference evidence="1" key="1">
    <citation type="submission" date="2021-06" db="EMBL/GenBank/DDBJ databases">
        <authorList>
            <person name="Kallberg Y."/>
            <person name="Tangrot J."/>
            <person name="Rosling A."/>
        </authorList>
    </citation>
    <scope>NUCLEOTIDE SEQUENCE</scope>
    <source>
        <strain evidence="1">CL356</strain>
    </source>
</reference>
<name>A0ACA9RAK9_9GLOM</name>
<keyword evidence="2" id="KW-1185">Reference proteome</keyword>
<accession>A0ACA9RAK9</accession>
<protein>
    <submittedName>
        <fullName evidence="1">12746_t:CDS:1</fullName>
    </submittedName>
</protein>
<proteinExistence type="predicted"/>
<dbReference type="Proteomes" id="UP000789525">
    <property type="component" value="Unassembled WGS sequence"/>
</dbReference>
<feature type="non-terminal residue" evidence="1">
    <location>
        <position position="42"/>
    </location>
</feature>
<gene>
    <name evidence="1" type="ORF">ACOLOM_LOCUS14420</name>
</gene>
<comment type="caution">
    <text evidence="1">The sequence shown here is derived from an EMBL/GenBank/DDBJ whole genome shotgun (WGS) entry which is preliminary data.</text>
</comment>
<dbReference type="EMBL" id="CAJVPT010073833">
    <property type="protein sequence ID" value="CAG8783416.1"/>
    <property type="molecule type" value="Genomic_DNA"/>
</dbReference>
<sequence length="42" mass="4553">MAPFGGFPFQPRQCHKSSQLAGSNQSKVESVALLVLVTDLYT</sequence>
<evidence type="ECO:0000313" key="2">
    <source>
        <dbReference type="Proteomes" id="UP000789525"/>
    </source>
</evidence>